<protein>
    <recommendedName>
        <fullName evidence="4">F-box domain-containing protein</fullName>
    </recommendedName>
</protein>
<proteinExistence type="predicted"/>
<dbReference type="Proteomes" id="UP001215598">
    <property type="component" value="Unassembled WGS sequence"/>
</dbReference>
<name>A0AAD7NLJ5_9AGAR</name>
<dbReference type="Gene3D" id="3.80.10.10">
    <property type="entry name" value="Ribonuclease Inhibitor"/>
    <property type="match status" value="1"/>
</dbReference>
<accession>A0AAD7NLJ5</accession>
<evidence type="ECO:0008006" key="4">
    <source>
        <dbReference type="Google" id="ProtNLM"/>
    </source>
</evidence>
<keyword evidence="1" id="KW-0175">Coiled coil</keyword>
<sequence>MSAHELQAHIDTISAEIEAQKEVLSHLERRRGAVQRQLNAIKDPVARLPLEISSEIFLQCLPSEFQVGETSSYVAPMLLLEVCNAWADIAISTPGLWAAFRIVRAYDAKRMGIWFRRARTCALTVFVRECIWCPDVALVLKEHSGQLKHLEIEEGDCELNHLVASGPFPSLETLKIVGLPHEYRGGPPERFSLLELLEILRLAPNLVECSFCATLIYCHSEITEILTLPALRSVKFTPGWLHHPDPHNAAYILRYLSLPNLHTMSLSSKDLSLGAFSLFLQRSAPPLQTLYLRGSSWDLSPQPNRPLELAQYLPSLIYLDLHDASANELNSALAELSPTLQTLKVHMTFVVEGFSFHTLRAALSSRPQLAHFKLLAPFGSQVLEDLEGFRRLEANGMEIYIGTVMNNLLKPSSTSLM</sequence>
<feature type="coiled-coil region" evidence="1">
    <location>
        <begin position="10"/>
        <end position="37"/>
    </location>
</feature>
<evidence type="ECO:0000256" key="1">
    <source>
        <dbReference type="SAM" id="Coils"/>
    </source>
</evidence>
<dbReference type="InterPro" id="IPR032675">
    <property type="entry name" value="LRR_dom_sf"/>
</dbReference>
<dbReference type="SUPFAM" id="SSF52047">
    <property type="entry name" value="RNI-like"/>
    <property type="match status" value="1"/>
</dbReference>
<evidence type="ECO:0000313" key="3">
    <source>
        <dbReference type="Proteomes" id="UP001215598"/>
    </source>
</evidence>
<dbReference type="AlphaFoldDB" id="A0AAD7NLJ5"/>
<comment type="caution">
    <text evidence="2">The sequence shown here is derived from an EMBL/GenBank/DDBJ whole genome shotgun (WGS) entry which is preliminary data.</text>
</comment>
<gene>
    <name evidence="2" type="ORF">B0H16DRAFT_375075</name>
</gene>
<keyword evidence="3" id="KW-1185">Reference proteome</keyword>
<organism evidence="2 3">
    <name type="scientific">Mycena metata</name>
    <dbReference type="NCBI Taxonomy" id="1033252"/>
    <lineage>
        <taxon>Eukaryota</taxon>
        <taxon>Fungi</taxon>
        <taxon>Dikarya</taxon>
        <taxon>Basidiomycota</taxon>
        <taxon>Agaricomycotina</taxon>
        <taxon>Agaricomycetes</taxon>
        <taxon>Agaricomycetidae</taxon>
        <taxon>Agaricales</taxon>
        <taxon>Marasmiineae</taxon>
        <taxon>Mycenaceae</taxon>
        <taxon>Mycena</taxon>
    </lineage>
</organism>
<evidence type="ECO:0000313" key="2">
    <source>
        <dbReference type="EMBL" id="KAJ7766894.1"/>
    </source>
</evidence>
<reference evidence="2" key="1">
    <citation type="submission" date="2023-03" db="EMBL/GenBank/DDBJ databases">
        <title>Massive genome expansion in bonnet fungi (Mycena s.s.) driven by repeated elements and novel gene families across ecological guilds.</title>
        <authorList>
            <consortium name="Lawrence Berkeley National Laboratory"/>
            <person name="Harder C.B."/>
            <person name="Miyauchi S."/>
            <person name="Viragh M."/>
            <person name="Kuo A."/>
            <person name="Thoen E."/>
            <person name="Andreopoulos B."/>
            <person name="Lu D."/>
            <person name="Skrede I."/>
            <person name="Drula E."/>
            <person name="Henrissat B."/>
            <person name="Morin E."/>
            <person name="Kohler A."/>
            <person name="Barry K."/>
            <person name="LaButti K."/>
            <person name="Morin E."/>
            <person name="Salamov A."/>
            <person name="Lipzen A."/>
            <person name="Mereny Z."/>
            <person name="Hegedus B."/>
            <person name="Baldrian P."/>
            <person name="Stursova M."/>
            <person name="Weitz H."/>
            <person name="Taylor A."/>
            <person name="Grigoriev I.V."/>
            <person name="Nagy L.G."/>
            <person name="Martin F."/>
            <person name="Kauserud H."/>
        </authorList>
    </citation>
    <scope>NUCLEOTIDE SEQUENCE</scope>
    <source>
        <strain evidence="2">CBHHK182m</strain>
    </source>
</reference>
<dbReference type="EMBL" id="JARKIB010000023">
    <property type="protein sequence ID" value="KAJ7766894.1"/>
    <property type="molecule type" value="Genomic_DNA"/>
</dbReference>